<evidence type="ECO:0000313" key="7">
    <source>
        <dbReference type="EMBL" id="RWS01987.1"/>
    </source>
</evidence>
<dbReference type="PANTHER" id="PTHR34038">
    <property type="entry name" value="ATP SYNTHASE MEMBRANE SUBUNIT DAPIT, MITOCHONDRIAL"/>
    <property type="match status" value="1"/>
</dbReference>
<keyword evidence="4" id="KW-0496">Mitochondrion</keyword>
<accession>A0A3S3PIT5</accession>
<protein>
    <submittedName>
        <fullName evidence="7">Up-regulated during skeletal muscle growth protein 5-like protein</fullName>
    </submittedName>
</protein>
<evidence type="ECO:0000256" key="2">
    <source>
        <dbReference type="ARBA" id="ARBA00022692"/>
    </source>
</evidence>
<sequence>MAGEDDVKIDEKQFKGLARYFNSYTVEGRANTAKATLAVLGLTIAYFALRKKKPKTDAKTAAEPSKH</sequence>
<keyword evidence="8" id="KW-1185">Reference proteome</keyword>
<reference evidence="7 8" key="1">
    <citation type="journal article" date="2018" name="Gigascience">
        <title>Genomes of trombidid mites reveal novel predicted allergens and laterally-transferred genes associated with secondary metabolism.</title>
        <authorList>
            <person name="Dong X."/>
            <person name="Chaisiri K."/>
            <person name="Xia D."/>
            <person name="Armstrong S.D."/>
            <person name="Fang Y."/>
            <person name="Donnelly M.J."/>
            <person name="Kadowaki T."/>
            <person name="McGarry J.W."/>
            <person name="Darby A.C."/>
            <person name="Makepeace B.L."/>
        </authorList>
    </citation>
    <scope>NUCLEOTIDE SEQUENCE [LARGE SCALE GENOMIC DNA]</scope>
    <source>
        <strain evidence="7">UoL-WK</strain>
    </source>
</reference>
<dbReference type="Pfam" id="PF14960">
    <property type="entry name" value="ATP_synth_reg"/>
    <property type="match status" value="1"/>
</dbReference>
<dbReference type="GO" id="GO:0031966">
    <property type="term" value="C:mitochondrial membrane"/>
    <property type="evidence" value="ECO:0007669"/>
    <property type="project" value="UniProtKB-SubCell"/>
</dbReference>
<evidence type="ECO:0000313" key="8">
    <source>
        <dbReference type="Proteomes" id="UP000285301"/>
    </source>
</evidence>
<keyword evidence="2 6" id="KW-0812">Transmembrane</keyword>
<dbReference type="Proteomes" id="UP000285301">
    <property type="component" value="Unassembled WGS sequence"/>
</dbReference>
<dbReference type="PRINTS" id="PR01821">
    <property type="entry name" value="DAPIT"/>
</dbReference>
<organism evidence="7 8">
    <name type="scientific">Dinothrombium tinctorium</name>
    <dbReference type="NCBI Taxonomy" id="1965070"/>
    <lineage>
        <taxon>Eukaryota</taxon>
        <taxon>Metazoa</taxon>
        <taxon>Ecdysozoa</taxon>
        <taxon>Arthropoda</taxon>
        <taxon>Chelicerata</taxon>
        <taxon>Arachnida</taxon>
        <taxon>Acari</taxon>
        <taxon>Acariformes</taxon>
        <taxon>Trombidiformes</taxon>
        <taxon>Prostigmata</taxon>
        <taxon>Anystina</taxon>
        <taxon>Parasitengona</taxon>
        <taxon>Trombidioidea</taxon>
        <taxon>Trombidiidae</taxon>
        <taxon>Dinothrombium</taxon>
    </lineage>
</organism>
<name>A0A3S3PIT5_9ACAR</name>
<dbReference type="AlphaFoldDB" id="A0A3S3PIT5"/>
<dbReference type="InterPro" id="IPR009125">
    <property type="entry name" value="ATPMK"/>
</dbReference>
<comment type="subcellular location">
    <subcellularLocation>
        <location evidence="1">Mitochondrion membrane</location>
        <topology evidence="1">Single-pass membrane protein</topology>
    </subcellularLocation>
</comment>
<gene>
    <name evidence="7" type="ORF">B4U79_09904</name>
</gene>
<evidence type="ECO:0000256" key="3">
    <source>
        <dbReference type="ARBA" id="ARBA00022989"/>
    </source>
</evidence>
<dbReference type="OrthoDB" id="9435504at2759"/>
<evidence type="ECO:0000256" key="4">
    <source>
        <dbReference type="ARBA" id="ARBA00023128"/>
    </source>
</evidence>
<keyword evidence="5 6" id="KW-0472">Membrane</keyword>
<evidence type="ECO:0000256" key="6">
    <source>
        <dbReference type="SAM" id="Phobius"/>
    </source>
</evidence>
<comment type="caution">
    <text evidence="7">The sequence shown here is derived from an EMBL/GenBank/DDBJ whole genome shotgun (WGS) entry which is preliminary data.</text>
</comment>
<dbReference type="EMBL" id="NCKU01008324">
    <property type="protein sequence ID" value="RWS01987.1"/>
    <property type="molecule type" value="Genomic_DNA"/>
</dbReference>
<proteinExistence type="predicted"/>
<keyword evidence="3 6" id="KW-1133">Transmembrane helix</keyword>
<evidence type="ECO:0000256" key="1">
    <source>
        <dbReference type="ARBA" id="ARBA00004304"/>
    </source>
</evidence>
<feature type="transmembrane region" description="Helical" evidence="6">
    <location>
        <begin position="32"/>
        <end position="49"/>
    </location>
</feature>
<dbReference type="PANTHER" id="PTHR34038:SF1">
    <property type="entry name" value="ATP SYNTHASE MEMBRANE SUBUNIT K, MITOCHONDRIAL"/>
    <property type="match status" value="1"/>
</dbReference>
<evidence type="ECO:0000256" key="5">
    <source>
        <dbReference type="ARBA" id="ARBA00023136"/>
    </source>
</evidence>